<dbReference type="SUPFAM" id="SSF103473">
    <property type="entry name" value="MFS general substrate transporter"/>
    <property type="match status" value="1"/>
</dbReference>
<proteinExistence type="predicted"/>
<dbReference type="Gene3D" id="1.20.1250.20">
    <property type="entry name" value="MFS general substrate transporter like domains"/>
    <property type="match status" value="1"/>
</dbReference>
<protein>
    <submittedName>
        <fullName evidence="5">MFS transporter</fullName>
    </submittedName>
</protein>
<keyword evidence="2 4" id="KW-1133">Transmembrane helix</keyword>
<gene>
    <name evidence="5" type="ORF">EDD80_10562</name>
</gene>
<dbReference type="PANTHER" id="PTHR23526">
    <property type="entry name" value="INTEGRAL MEMBRANE TRANSPORT PROTEIN-RELATED"/>
    <property type="match status" value="1"/>
</dbReference>
<feature type="transmembrane region" description="Helical" evidence="4">
    <location>
        <begin position="242"/>
        <end position="265"/>
    </location>
</feature>
<evidence type="ECO:0000256" key="1">
    <source>
        <dbReference type="ARBA" id="ARBA00022692"/>
    </source>
</evidence>
<feature type="transmembrane region" description="Helical" evidence="4">
    <location>
        <begin position="271"/>
        <end position="293"/>
    </location>
</feature>
<feature type="transmembrane region" description="Helical" evidence="4">
    <location>
        <begin position="305"/>
        <end position="325"/>
    </location>
</feature>
<sequence length="503" mass="56137">MDKLSKKWFAPSEELSEKQVNAGLKLLVKDGLAAEVMAALTGGTFLVALALSLGASNFQIGLLAALPTLANLFQLLAIYLIHKYANRKAITVICSVLARLPLLLISLLPLFLPPSLGLVLLISLLFIHYFFGAVSGTSWSSWAKDLVPEAVLGTFFSGRSRKIQILSVSLNLVVAFLLDYVKANRPEYVNLVYSAMFFTGGAAGLYGAYVLARIPEPRIHPVTQNMVRLFRRPLRQRNFRNLLIFNGFWSFSVNLAAPFFTVYMLKMLGFPLSYVVIFSIISQVSNILFIRLWGTYSDRYSNKTVLLICAPVYLLCILGWTFTTFPQQHLLTIPLLVLIHIGSGIALSGINLSLGNMGLKLAPDKQNAVIFLSVRSLTNALSAGVAPLVGGLLADFFARRELLWTFEWKSPRGDYMVQALSLQSWDFFFVLAFIMGLFALNRLSYVREAGEVEKKRLMKELRTELRRDARELSTISGIQSMLFLPFSFFVSVMEKVVPKKEGD</sequence>
<evidence type="ECO:0000313" key="6">
    <source>
        <dbReference type="Proteomes" id="UP000295807"/>
    </source>
</evidence>
<evidence type="ECO:0000256" key="2">
    <source>
        <dbReference type="ARBA" id="ARBA00022989"/>
    </source>
</evidence>
<dbReference type="EMBL" id="SMAD01000005">
    <property type="protein sequence ID" value="TCS87249.1"/>
    <property type="molecule type" value="Genomic_DNA"/>
</dbReference>
<evidence type="ECO:0000256" key="3">
    <source>
        <dbReference type="ARBA" id="ARBA00023136"/>
    </source>
</evidence>
<name>A0A4R3KS35_9SPHI</name>
<feature type="transmembrane region" description="Helical" evidence="4">
    <location>
        <begin position="163"/>
        <end position="181"/>
    </location>
</feature>
<dbReference type="InterPro" id="IPR011701">
    <property type="entry name" value="MFS"/>
</dbReference>
<dbReference type="InterPro" id="IPR036259">
    <property type="entry name" value="MFS_trans_sf"/>
</dbReference>
<accession>A0A4R3KS35</accession>
<feature type="transmembrane region" description="Helical" evidence="4">
    <location>
        <begin position="472"/>
        <end position="493"/>
    </location>
</feature>
<keyword evidence="1 4" id="KW-0812">Transmembrane</keyword>
<dbReference type="Proteomes" id="UP000295807">
    <property type="component" value="Unassembled WGS sequence"/>
</dbReference>
<dbReference type="PANTHER" id="PTHR23526:SF2">
    <property type="entry name" value="MAJOR FACILITATOR SUPERFAMILY (MFS) PROFILE DOMAIN-CONTAINING PROTEIN"/>
    <property type="match status" value="1"/>
</dbReference>
<dbReference type="InterPro" id="IPR052528">
    <property type="entry name" value="Sugar_transport-like"/>
</dbReference>
<evidence type="ECO:0000256" key="4">
    <source>
        <dbReference type="SAM" id="Phobius"/>
    </source>
</evidence>
<feature type="transmembrane region" description="Helical" evidence="4">
    <location>
        <begin position="376"/>
        <end position="398"/>
    </location>
</feature>
<keyword evidence="3 4" id="KW-0472">Membrane</keyword>
<feature type="transmembrane region" description="Helical" evidence="4">
    <location>
        <begin position="118"/>
        <end position="142"/>
    </location>
</feature>
<keyword evidence="6" id="KW-1185">Reference proteome</keyword>
<organism evidence="5 6">
    <name type="scientific">Anseongella ginsenosidimutans</name>
    <dbReference type="NCBI Taxonomy" id="496056"/>
    <lineage>
        <taxon>Bacteria</taxon>
        <taxon>Pseudomonadati</taxon>
        <taxon>Bacteroidota</taxon>
        <taxon>Sphingobacteriia</taxon>
        <taxon>Sphingobacteriales</taxon>
        <taxon>Sphingobacteriaceae</taxon>
        <taxon>Anseongella</taxon>
    </lineage>
</organism>
<dbReference type="GO" id="GO:0022857">
    <property type="term" value="F:transmembrane transporter activity"/>
    <property type="evidence" value="ECO:0007669"/>
    <property type="project" value="InterPro"/>
</dbReference>
<feature type="transmembrane region" description="Helical" evidence="4">
    <location>
        <begin position="193"/>
        <end position="212"/>
    </location>
</feature>
<feature type="transmembrane region" description="Helical" evidence="4">
    <location>
        <begin position="331"/>
        <end position="355"/>
    </location>
</feature>
<feature type="transmembrane region" description="Helical" evidence="4">
    <location>
        <begin position="89"/>
        <end position="112"/>
    </location>
</feature>
<dbReference type="RefSeq" id="WP_165922839.1">
    <property type="nucleotide sequence ID" value="NZ_SMAD01000005.1"/>
</dbReference>
<dbReference type="AlphaFoldDB" id="A0A4R3KS35"/>
<feature type="transmembrane region" description="Helical" evidence="4">
    <location>
        <begin position="60"/>
        <end position="82"/>
    </location>
</feature>
<dbReference type="Pfam" id="PF07690">
    <property type="entry name" value="MFS_1"/>
    <property type="match status" value="1"/>
</dbReference>
<reference evidence="5 6" key="1">
    <citation type="submission" date="2019-03" db="EMBL/GenBank/DDBJ databases">
        <title>Genomic Encyclopedia of Type Strains, Phase IV (KMG-IV): sequencing the most valuable type-strain genomes for metagenomic binning, comparative biology and taxonomic classification.</title>
        <authorList>
            <person name="Goeker M."/>
        </authorList>
    </citation>
    <scope>NUCLEOTIDE SEQUENCE [LARGE SCALE GENOMIC DNA]</scope>
    <source>
        <strain evidence="5 6">DSM 21100</strain>
    </source>
</reference>
<feature type="transmembrane region" description="Helical" evidence="4">
    <location>
        <begin position="32"/>
        <end position="54"/>
    </location>
</feature>
<comment type="caution">
    <text evidence="5">The sequence shown here is derived from an EMBL/GenBank/DDBJ whole genome shotgun (WGS) entry which is preliminary data.</text>
</comment>
<feature type="transmembrane region" description="Helical" evidence="4">
    <location>
        <begin position="418"/>
        <end position="440"/>
    </location>
</feature>
<evidence type="ECO:0000313" key="5">
    <source>
        <dbReference type="EMBL" id="TCS87249.1"/>
    </source>
</evidence>